<name>A0A967AXJ1_9FLAO</name>
<dbReference type="InterPro" id="IPR032675">
    <property type="entry name" value="LRR_dom_sf"/>
</dbReference>
<feature type="transmembrane region" description="Helical" evidence="1">
    <location>
        <begin position="46"/>
        <end position="68"/>
    </location>
</feature>
<dbReference type="EMBL" id="VIKU02000005">
    <property type="protein sequence ID" value="NHF60988.1"/>
    <property type="molecule type" value="Genomic_DNA"/>
</dbReference>
<reference evidence="4" key="2">
    <citation type="submission" date="2020-03" db="EMBL/GenBank/DDBJ databases">
        <title>Flavobacteriaceae bacterium strain TP-CH-4, a member of the family Flavobacteriaceae isolated from a deep-sea seamount.</title>
        <authorList>
            <person name="Zhang D.-C."/>
        </authorList>
    </citation>
    <scope>NUCLEOTIDE SEQUENCE</scope>
    <source>
        <strain evidence="4">TP-CH-4</strain>
    </source>
</reference>
<keyword evidence="5" id="KW-1185">Reference proteome</keyword>
<feature type="transmembrane region" description="Helical" evidence="1">
    <location>
        <begin position="16"/>
        <end position="34"/>
    </location>
</feature>
<gene>
    <name evidence="4" type="ORF">FK220_016675</name>
</gene>
<comment type="caution">
    <text evidence="4">The sequence shown here is derived from an EMBL/GenBank/DDBJ whole genome shotgun (WGS) entry which is preliminary data.</text>
</comment>
<dbReference type="SUPFAM" id="SSF52047">
    <property type="entry name" value="RNI-like"/>
    <property type="match status" value="1"/>
</dbReference>
<dbReference type="InterPro" id="IPR036909">
    <property type="entry name" value="Cyt_c-like_dom_sf"/>
</dbReference>
<feature type="domain" description="DUF2231" evidence="3">
    <location>
        <begin position="13"/>
        <end position="133"/>
    </location>
</feature>
<dbReference type="PANTHER" id="PTHR35889:SF3">
    <property type="entry name" value="F-BOX DOMAIN-CONTAINING PROTEIN"/>
    <property type="match status" value="1"/>
</dbReference>
<dbReference type="Pfam" id="PF07635">
    <property type="entry name" value="PSCyt1"/>
    <property type="match status" value="1"/>
</dbReference>
<dbReference type="Pfam" id="PF09990">
    <property type="entry name" value="DUF2231"/>
    <property type="match status" value="1"/>
</dbReference>
<dbReference type="SUPFAM" id="SSF46626">
    <property type="entry name" value="Cytochrome c"/>
    <property type="match status" value="1"/>
</dbReference>
<dbReference type="Gene3D" id="3.80.10.10">
    <property type="entry name" value="Ribonuclease Inhibitor"/>
    <property type="match status" value="1"/>
</dbReference>
<organism evidence="4 5">
    <name type="scientific">Pelagihabitans pacificus</name>
    <dbReference type="NCBI Taxonomy" id="2696054"/>
    <lineage>
        <taxon>Bacteria</taxon>
        <taxon>Pseudomonadati</taxon>
        <taxon>Bacteroidota</taxon>
        <taxon>Flavobacteriia</taxon>
        <taxon>Flavobacteriales</taxon>
        <taxon>Flavobacteriaceae</taxon>
        <taxon>Pelagihabitans</taxon>
    </lineage>
</organism>
<reference evidence="4" key="1">
    <citation type="submission" date="2019-07" db="EMBL/GenBank/DDBJ databases">
        <authorList>
            <person name="De-Chao Zhang Q."/>
        </authorList>
    </citation>
    <scope>NUCLEOTIDE SEQUENCE</scope>
    <source>
        <strain evidence="4">TP-CH-4</strain>
    </source>
</reference>
<keyword evidence="1" id="KW-0812">Transmembrane</keyword>
<keyword evidence="1" id="KW-1133">Transmembrane helix</keyword>
<protein>
    <recommendedName>
        <fullName evidence="6">Planctomycete cytochrome C</fullName>
    </recommendedName>
</protein>
<sequence length="457" mass="51395">MIPLEFTTFIGRFHPLFVHLPIGFLLLAILLEWYEKYTKTDSKSKLVPYAWFLGGISAAIAALCGWYLGETGLYREEDLFVHRWLGIALVVASFLGWYVKKNREKSSSLVQNGFNILLLGMLFVEGHKGGNLTHGDSYLTEYAPEPLQKLLGAEVGKDSLPEFSTPDSVQLYNDLVYPVFETKCIACHNDEVQRGGLNMATTEAFQVGGDNGPIVIAGNSLESELFHRITLPQRNIKFMPPTEETLTYDEIKVVEWWIEQGASFEDRIVSVAVTETIKPVLLRRYGLDTSPKPWYEMVQLPFLDSGTLTAIENQGFVVKSLGGDNPLLDIAYSGNDLTREQLNALENVKEYITWLSLAGTNVQDEWLSMVANFPNLTRLQLEKTTISDKGIQSIKGLEHLEALNLYGTRVSDSSLAIIGKLKELQRVYLWNTRVTLENAKRLEESKEGLEVVIGENF</sequence>
<dbReference type="GO" id="GO:0020037">
    <property type="term" value="F:heme binding"/>
    <property type="evidence" value="ECO:0007669"/>
    <property type="project" value="InterPro"/>
</dbReference>
<dbReference type="GO" id="GO:0009055">
    <property type="term" value="F:electron transfer activity"/>
    <property type="evidence" value="ECO:0007669"/>
    <property type="project" value="InterPro"/>
</dbReference>
<accession>A0A967AXJ1</accession>
<evidence type="ECO:0000259" key="3">
    <source>
        <dbReference type="Pfam" id="PF09990"/>
    </source>
</evidence>
<evidence type="ECO:0000313" key="4">
    <source>
        <dbReference type="EMBL" id="NHF60988.1"/>
    </source>
</evidence>
<dbReference type="Proteomes" id="UP000707206">
    <property type="component" value="Unassembled WGS sequence"/>
</dbReference>
<feature type="domain" description="Cytochrome C Planctomycete-type" evidence="2">
    <location>
        <begin position="184"/>
        <end position="243"/>
    </location>
</feature>
<feature type="transmembrane region" description="Helical" evidence="1">
    <location>
        <begin position="80"/>
        <end position="99"/>
    </location>
</feature>
<evidence type="ECO:0000256" key="1">
    <source>
        <dbReference type="SAM" id="Phobius"/>
    </source>
</evidence>
<proteinExistence type="predicted"/>
<evidence type="ECO:0008006" key="6">
    <source>
        <dbReference type="Google" id="ProtNLM"/>
    </source>
</evidence>
<dbReference type="PANTHER" id="PTHR35889">
    <property type="entry name" value="CYCLOINULO-OLIGOSACCHARIDE FRUCTANOTRANSFERASE-RELATED"/>
    <property type="match status" value="1"/>
</dbReference>
<dbReference type="RefSeq" id="WP_152575476.1">
    <property type="nucleotide sequence ID" value="NZ_VIKU02000005.1"/>
</dbReference>
<keyword evidence="1" id="KW-0472">Membrane</keyword>
<evidence type="ECO:0000313" key="5">
    <source>
        <dbReference type="Proteomes" id="UP000707206"/>
    </source>
</evidence>
<evidence type="ECO:0000259" key="2">
    <source>
        <dbReference type="Pfam" id="PF07635"/>
    </source>
</evidence>
<dbReference type="InterPro" id="IPR011429">
    <property type="entry name" value="Cyt_c_Planctomycete-type"/>
</dbReference>
<dbReference type="InterPro" id="IPR019251">
    <property type="entry name" value="DUF2231_TM"/>
</dbReference>
<dbReference type="AlphaFoldDB" id="A0A967AXJ1"/>